<dbReference type="Pfam" id="PF03808">
    <property type="entry name" value="Glyco_tran_WecG"/>
    <property type="match status" value="1"/>
</dbReference>
<dbReference type="RefSeq" id="WP_052670429.1">
    <property type="nucleotide sequence ID" value="NZ_LN824141.1"/>
</dbReference>
<keyword evidence="4" id="KW-1185">Reference proteome</keyword>
<evidence type="ECO:0000256" key="1">
    <source>
        <dbReference type="ARBA" id="ARBA00022676"/>
    </source>
</evidence>
<organism evidence="3 4">
    <name type="scientific">Defluviitoga tunisiensis</name>
    <dbReference type="NCBI Taxonomy" id="1006576"/>
    <lineage>
        <taxon>Bacteria</taxon>
        <taxon>Thermotogati</taxon>
        <taxon>Thermotogota</taxon>
        <taxon>Thermotogae</taxon>
        <taxon>Petrotogales</taxon>
        <taxon>Petrotogaceae</taxon>
        <taxon>Defluviitoga</taxon>
    </lineage>
</organism>
<dbReference type="KEGG" id="dtn:DTL3_1451"/>
<dbReference type="Proteomes" id="UP000032809">
    <property type="component" value="Chromosome I"/>
</dbReference>
<protein>
    <submittedName>
        <fullName evidence="3">WecB/TagA/CpsF family glycosyl transferase</fullName>
        <ecNumber evidence="3">2.4.1.187</ecNumber>
    </submittedName>
</protein>
<evidence type="ECO:0000313" key="3">
    <source>
        <dbReference type="EMBL" id="CEP78745.1"/>
    </source>
</evidence>
<dbReference type="NCBIfam" id="TIGR00696">
    <property type="entry name" value="wecG_tagA_cpsF"/>
    <property type="match status" value="1"/>
</dbReference>
<dbReference type="HOGENOM" id="CLU_063203_3_1_0"/>
<dbReference type="PANTHER" id="PTHR34136">
    <property type="match status" value="1"/>
</dbReference>
<dbReference type="GO" id="GO:0047244">
    <property type="term" value="F:N-acetylglucosaminyldiphosphoundecaprenol N-acetyl-beta-D-mannosaminyltransferase activity"/>
    <property type="evidence" value="ECO:0007669"/>
    <property type="project" value="UniProtKB-EC"/>
</dbReference>
<dbReference type="STRING" id="1006576.DTL3_1451"/>
<keyword evidence="2 3" id="KW-0808">Transferase</keyword>
<evidence type="ECO:0000256" key="2">
    <source>
        <dbReference type="ARBA" id="ARBA00022679"/>
    </source>
</evidence>
<dbReference type="EMBL" id="LN824141">
    <property type="protein sequence ID" value="CEP78745.1"/>
    <property type="molecule type" value="Genomic_DNA"/>
</dbReference>
<dbReference type="PANTHER" id="PTHR34136:SF1">
    <property type="entry name" value="UDP-N-ACETYL-D-MANNOSAMINURONIC ACID TRANSFERASE"/>
    <property type="match status" value="1"/>
</dbReference>
<dbReference type="InterPro" id="IPR004629">
    <property type="entry name" value="WecG_TagA_CpsF"/>
</dbReference>
<reference evidence="4" key="1">
    <citation type="submission" date="2014-11" db="EMBL/GenBank/DDBJ databases">
        <authorList>
            <person name="Wibberg D."/>
        </authorList>
    </citation>
    <scope>NUCLEOTIDE SEQUENCE [LARGE SCALE GENOMIC DNA]</scope>
    <source>
        <strain evidence="4">L3</strain>
    </source>
</reference>
<accession>A0A0C7P368</accession>
<dbReference type="EC" id="2.4.1.187" evidence="3"/>
<dbReference type="CDD" id="cd06533">
    <property type="entry name" value="Glyco_transf_WecG_TagA"/>
    <property type="match status" value="1"/>
</dbReference>
<sequence length="239" mass="27651">MPIEYLLNSLTILCGEKKEIYNFIAEKLFLEDKLWIVTLNALMYMEYIKGNEYSVALKEASFSIPDGVGIVKLLKKKGIETERCPGYDTMEFLLRLSTKQNYKVYLLGSTEEAVKKASENIVNKFGTAIVGYHHGYFDWNMESEIVEDINNKKADLVFVGMGIPKQEIFIKRNIESINAKLLMGVGGSFDVLAGEVKRAPQFYQKLGLEWLYRMIKEPRRIKKIPDLVKFYLRMFQNKD</sequence>
<gene>
    <name evidence="3" type="ORF">DTL3_1451</name>
</gene>
<dbReference type="AlphaFoldDB" id="A0A0C7P368"/>
<evidence type="ECO:0000313" key="4">
    <source>
        <dbReference type="Proteomes" id="UP000032809"/>
    </source>
</evidence>
<dbReference type="OrthoDB" id="9771846at2"/>
<proteinExistence type="predicted"/>
<name>A0A0C7P368_DEFTU</name>
<keyword evidence="1 3" id="KW-0328">Glycosyltransferase</keyword>
<dbReference type="PATRIC" id="fig|1006576.9.peg.1449"/>